<dbReference type="CDD" id="cd00448">
    <property type="entry name" value="YjgF_YER057c_UK114_family"/>
    <property type="match status" value="1"/>
</dbReference>
<accession>A0A9D1HXJ5</accession>
<dbReference type="EMBL" id="DVMQ01000015">
    <property type="protein sequence ID" value="HIU24194.1"/>
    <property type="molecule type" value="Genomic_DNA"/>
</dbReference>
<dbReference type="AlphaFoldDB" id="A0A9D1HXJ5"/>
<dbReference type="InterPro" id="IPR006175">
    <property type="entry name" value="YjgF/YER057c/UK114"/>
</dbReference>
<comment type="caution">
    <text evidence="2">The sequence shown here is derived from an EMBL/GenBank/DDBJ whole genome shotgun (WGS) entry which is preliminary data.</text>
</comment>
<dbReference type="PANTHER" id="PTHR11803:SF39">
    <property type="entry name" value="2-IMINOBUTANOATE_2-IMINOPROPANOATE DEAMINASE"/>
    <property type="match status" value="1"/>
</dbReference>
<dbReference type="InterPro" id="IPR006056">
    <property type="entry name" value="RidA"/>
</dbReference>
<sequence length="125" mass="13681">MTYGIHTSHAPQANGPYSQGAAAGRYVYVSGQIGIDPATDALVSDTVDMQLDQAITNIEAVLAEVKLTLEDVVKTTVFLTDLEDLPIVDMIWKTRFSSPRPARSCVEVRRLRDGARIEVECVACR</sequence>
<dbReference type="PANTHER" id="PTHR11803">
    <property type="entry name" value="2-IMINOBUTANOATE/2-IMINOPROPANOATE DEAMINASE RIDA"/>
    <property type="match status" value="1"/>
</dbReference>
<dbReference type="GO" id="GO:0019239">
    <property type="term" value="F:deaminase activity"/>
    <property type="evidence" value="ECO:0007669"/>
    <property type="project" value="TreeGrafter"/>
</dbReference>
<reference evidence="2" key="2">
    <citation type="journal article" date="2021" name="PeerJ">
        <title>Extensive microbial diversity within the chicken gut microbiome revealed by metagenomics and culture.</title>
        <authorList>
            <person name="Gilroy R."/>
            <person name="Ravi A."/>
            <person name="Getino M."/>
            <person name="Pursley I."/>
            <person name="Horton D.L."/>
            <person name="Alikhan N.F."/>
            <person name="Baker D."/>
            <person name="Gharbi K."/>
            <person name="Hall N."/>
            <person name="Watson M."/>
            <person name="Adriaenssens E.M."/>
            <person name="Foster-Nyarko E."/>
            <person name="Jarju S."/>
            <person name="Secka A."/>
            <person name="Antonio M."/>
            <person name="Oren A."/>
            <person name="Chaudhuri R.R."/>
            <person name="La Ragione R."/>
            <person name="Hildebrand F."/>
            <person name="Pallen M.J."/>
        </authorList>
    </citation>
    <scope>NUCLEOTIDE SEQUENCE</scope>
    <source>
        <strain evidence="2">ChiHjej12B11-29160</strain>
    </source>
</reference>
<dbReference type="Gene3D" id="3.30.1330.40">
    <property type="entry name" value="RutC-like"/>
    <property type="match status" value="1"/>
</dbReference>
<protein>
    <submittedName>
        <fullName evidence="2">Reactive intermediate/imine deaminase</fullName>
    </submittedName>
</protein>
<name>A0A9D1HXJ5_9ACTN</name>
<dbReference type="Pfam" id="PF01042">
    <property type="entry name" value="Ribonuc_L-PSP"/>
    <property type="match status" value="1"/>
</dbReference>
<evidence type="ECO:0000313" key="2">
    <source>
        <dbReference type="EMBL" id="HIU24194.1"/>
    </source>
</evidence>
<organism evidence="2 3">
    <name type="scientific">Candidatus Coprovicinus avistercoris</name>
    <dbReference type="NCBI Taxonomy" id="2840754"/>
    <lineage>
        <taxon>Bacteria</taxon>
        <taxon>Bacillati</taxon>
        <taxon>Actinomycetota</taxon>
        <taxon>Coriobacteriia</taxon>
        <taxon>Coriobacteriales</taxon>
        <taxon>Coriobacteriaceae</taxon>
        <taxon>Coriobacteriaceae incertae sedis</taxon>
        <taxon>Candidatus Coprovicinus</taxon>
    </lineage>
</organism>
<dbReference type="Proteomes" id="UP000824078">
    <property type="component" value="Unassembled WGS sequence"/>
</dbReference>
<dbReference type="NCBIfam" id="TIGR00004">
    <property type="entry name" value="Rid family detoxifying hydrolase"/>
    <property type="match status" value="1"/>
</dbReference>
<dbReference type="InterPro" id="IPR035959">
    <property type="entry name" value="RutC-like_sf"/>
</dbReference>
<reference evidence="2" key="1">
    <citation type="submission" date="2020-10" db="EMBL/GenBank/DDBJ databases">
        <authorList>
            <person name="Gilroy R."/>
        </authorList>
    </citation>
    <scope>NUCLEOTIDE SEQUENCE</scope>
    <source>
        <strain evidence="2">ChiHjej12B11-29160</strain>
    </source>
</reference>
<gene>
    <name evidence="2" type="ORF">IAD17_04675</name>
</gene>
<evidence type="ECO:0000313" key="3">
    <source>
        <dbReference type="Proteomes" id="UP000824078"/>
    </source>
</evidence>
<dbReference type="SUPFAM" id="SSF55298">
    <property type="entry name" value="YjgF-like"/>
    <property type="match status" value="1"/>
</dbReference>
<comment type="similarity">
    <text evidence="1">Belongs to the RutC family.</text>
</comment>
<evidence type="ECO:0000256" key="1">
    <source>
        <dbReference type="ARBA" id="ARBA00010552"/>
    </source>
</evidence>
<dbReference type="GO" id="GO:0005829">
    <property type="term" value="C:cytosol"/>
    <property type="evidence" value="ECO:0007669"/>
    <property type="project" value="TreeGrafter"/>
</dbReference>
<dbReference type="FunFam" id="3.30.1330.40:FF:000001">
    <property type="entry name" value="L-PSP family endoribonuclease"/>
    <property type="match status" value="1"/>
</dbReference>
<proteinExistence type="inferred from homology"/>